<dbReference type="AlphaFoldDB" id="A0A2U3ABV4"/>
<comment type="caution">
    <text evidence="1">The sequence shown here is derived from an EMBL/GenBank/DDBJ whole genome shotgun (WGS) entry which is preliminary data.</text>
</comment>
<dbReference type="EMBL" id="SNZG01000022">
    <property type="protein sequence ID" value="TDR36926.1"/>
    <property type="molecule type" value="Genomic_DNA"/>
</dbReference>
<reference evidence="1 3" key="1">
    <citation type="submission" date="2018-06" db="EMBL/GenBank/DDBJ databases">
        <authorList>
            <consortium name="Pathogen Informatics"/>
            <person name="Doyle S."/>
        </authorList>
    </citation>
    <scope>NUCLEOTIDE SEQUENCE [LARGE SCALE GENOMIC DNA]</scope>
    <source>
        <strain evidence="1 3">NCTC10597</strain>
    </source>
</reference>
<dbReference type="EMBL" id="UGNP01000001">
    <property type="protein sequence ID" value="STX08981.1"/>
    <property type="molecule type" value="Genomic_DNA"/>
</dbReference>
<evidence type="ECO:0000313" key="2">
    <source>
        <dbReference type="EMBL" id="TDR36926.1"/>
    </source>
</evidence>
<dbReference type="OrthoDB" id="2431422at2"/>
<reference evidence="2 4" key="2">
    <citation type="submission" date="2019-03" db="EMBL/GenBank/DDBJ databases">
        <title>Genomic Encyclopedia of Type Strains, Phase IV (KMG-IV): sequencing the most valuable type-strain genomes for metagenomic binning, comparative biology and taxonomic classification.</title>
        <authorList>
            <person name="Goeker M."/>
        </authorList>
    </citation>
    <scope>NUCLEOTIDE SEQUENCE [LARGE SCALE GENOMIC DNA]</scope>
    <source>
        <strain evidence="2 4">DSM 20580</strain>
    </source>
</reference>
<evidence type="ECO:0008006" key="5">
    <source>
        <dbReference type="Google" id="ProtNLM"/>
    </source>
</evidence>
<evidence type="ECO:0000313" key="3">
    <source>
        <dbReference type="Proteomes" id="UP000254330"/>
    </source>
</evidence>
<protein>
    <recommendedName>
        <fullName evidence="5">RNA polymerase II</fullName>
    </recommendedName>
</protein>
<accession>A0A2U3ABV4</accession>
<gene>
    <name evidence="2" type="ORF">DFR61_12210</name>
    <name evidence="1" type="ORF">NCTC10597_00650</name>
</gene>
<name>A0A2U3ABV4_9BACL</name>
<dbReference type="Proteomes" id="UP000254330">
    <property type="component" value="Unassembled WGS sequence"/>
</dbReference>
<dbReference type="RefSeq" id="WP_109349924.1">
    <property type="nucleotide sequence ID" value="NZ_LR134474.1"/>
</dbReference>
<keyword evidence="4" id="KW-1185">Reference proteome</keyword>
<sequence length="474" mass="53797">MKIASLIFAILIFVNGILLSFQYHVFSTNSNKEEKAYSYSQDIEVTHKGSNLLVKQTFSGLPERQMHIIWPEASKKKSCSKDETTKNECNRLEKNLNSFKAGQTSKQSISYKIALSKKGIQSGKMYTDLFATLKQGIPNSTSLQIVDENRKGGHWVTGLPKIGEKSLTLVDYSYFKGNGGVYELYWTKKPIKKSFDSKELTVYSNKKIQSNLKKAVSSISMLNSGHIDIVESNRKSNGSRVIFTNTLTKKELQKEVAISQIKEKYQFQAGSILIPNLVASFATGENIGGDKSKEMVRTLNEYFSTDQKNAWKTGLSELEGKAVDSSILDKLLSQTLDSKTSFFQMNEANKKEVVPLIFEETRELYINDQKIDDVKIILKDGEILYAANPMLGHLGYTTNIGKNGYYVKNKFRTLRFPGESHDFYVDDHSRVNFNGNGPIVKFGGTYYIEESWLIRIFQLDYQSLDDRINLTERK</sequence>
<dbReference type="Proteomes" id="UP000294641">
    <property type="component" value="Unassembled WGS sequence"/>
</dbReference>
<evidence type="ECO:0000313" key="4">
    <source>
        <dbReference type="Proteomes" id="UP000294641"/>
    </source>
</evidence>
<organism evidence="1 3">
    <name type="scientific">Kurthia zopfii</name>
    <dbReference type="NCBI Taxonomy" id="1650"/>
    <lineage>
        <taxon>Bacteria</taxon>
        <taxon>Bacillati</taxon>
        <taxon>Bacillota</taxon>
        <taxon>Bacilli</taxon>
        <taxon>Bacillales</taxon>
        <taxon>Caryophanaceae</taxon>
        <taxon>Kurthia</taxon>
    </lineage>
</organism>
<evidence type="ECO:0000313" key="1">
    <source>
        <dbReference type="EMBL" id="STX08981.1"/>
    </source>
</evidence>
<proteinExistence type="predicted"/>